<accession>S4P4F4</accession>
<protein>
    <submittedName>
        <fullName evidence="1">Uncharacterized protein</fullName>
    </submittedName>
</protein>
<dbReference type="EMBL" id="GAIX01005989">
    <property type="protein sequence ID" value="JAA86571.1"/>
    <property type="molecule type" value="Transcribed_RNA"/>
</dbReference>
<organism evidence="1">
    <name type="scientific">Pararge aegeria</name>
    <name type="common">speckled wood butterfly</name>
    <dbReference type="NCBI Taxonomy" id="116150"/>
    <lineage>
        <taxon>Eukaryota</taxon>
        <taxon>Metazoa</taxon>
        <taxon>Ecdysozoa</taxon>
        <taxon>Arthropoda</taxon>
        <taxon>Hexapoda</taxon>
        <taxon>Insecta</taxon>
        <taxon>Pterygota</taxon>
        <taxon>Neoptera</taxon>
        <taxon>Endopterygota</taxon>
        <taxon>Lepidoptera</taxon>
        <taxon>Glossata</taxon>
        <taxon>Ditrysia</taxon>
        <taxon>Papilionoidea</taxon>
        <taxon>Nymphalidae</taxon>
        <taxon>Satyrinae</taxon>
        <taxon>Satyrini</taxon>
        <taxon>Parargina</taxon>
        <taxon>Pararge</taxon>
    </lineage>
</organism>
<dbReference type="AlphaFoldDB" id="S4P4F4"/>
<evidence type="ECO:0000313" key="1">
    <source>
        <dbReference type="EMBL" id="JAA86571.1"/>
    </source>
</evidence>
<reference evidence="1" key="1">
    <citation type="journal article" date="2013" name="BMC Genomics">
        <title>Unscrambling butterfly oogenesis.</title>
        <authorList>
            <person name="Carter J.M."/>
            <person name="Baker S.C."/>
            <person name="Pink R."/>
            <person name="Carter D.R."/>
            <person name="Collins A."/>
            <person name="Tomlin J."/>
            <person name="Gibbs M."/>
            <person name="Breuker C.J."/>
        </authorList>
    </citation>
    <scope>NUCLEOTIDE SEQUENCE</scope>
    <source>
        <tissue evidence="1">Ovary</tissue>
    </source>
</reference>
<sequence length="67" mass="7863">MSIGRGLYFARISHLQNVSQLRRVDSIYPSLLSRNKWVFCLNASQKLRINDDTSSIFLQKAELFIRF</sequence>
<name>S4P4F4_9NEOP</name>
<reference evidence="1" key="2">
    <citation type="submission" date="2013-05" db="EMBL/GenBank/DDBJ databases">
        <authorList>
            <person name="Carter J.-M."/>
            <person name="Baker S.C."/>
            <person name="Pink R."/>
            <person name="Carter D.R.F."/>
            <person name="Collins A."/>
            <person name="Tomlin J."/>
            <person name="Gibbs M."/>
            <person name="Breuker C.J."/>
        </authorList>
    </citation>
    <scope>NUCLEOTIDE SEQUENCE</scope>
    <source>
        <tissue evidence="1">Ovary</tissue>
    </source>
</reference>
<proteinExistence type="predicted"/>